<dbReference type="AlphaFoldDB" id="A0A5C7FK30"/>
<keyword evidence="1" id="KW-0812">Transmembrane</keyword>
<protein>
    <submittedName>
        <fullName evidence="2">Uncharacterized protein</fullName>
    </submittedName>
</protein>
<dbReference type="RefSeq" id="WP_147928739.1">
    <property type="nucleotide sequence ID" value="NZ_VOXD01000001.1"/>
</dbReference>
<name>A0A5C7FK30_9BACT</name>
<dbReference type="Proteomes" id="UP000321907">
    <property type="component" value="Unassembled WGS sequence"/>
</dbReference>
<keyword evidence="3" id="KW-1185">Reference proteome</keyword>
<sequence length="87" mass="10219">MKPWIKTYITDAPWRSILLFAPFFAVFMVFLQSRSNPDFYGGKWKSELALWSVAGLAIGYSTWRAEGSLERKNARWKEKKQQTKNKN</sequence>
<evidence type="ECO:0000313" key="2">
    <source>
        <dbReference type="EMBL" id="TXF91698.1"/>
    </source>
</evidence>
<reference evidence="2 3" key="1">
    <citation type="submission" date="2019-08" db="EMBL/GenBank/DDBJ databases">
        <title>Lewinella sp. strain SSH13 Genome sequencing and assembly.</title>
        <authorList>
            <person name="Kim I."/>
        </authorList>
    </citation>
    <scope>NUCLEOTIDE SEQUENCE [LARGE SCALE GENOMIC DNA]</scope>
    <source>
        <strain evidence="2 3">SSH13</strain>
    </source>
</reference>
<feature type="transmembrane region" description="Helical" evidence="1">
    <location>
        <begin position="48"/>
        <end position="65"/>
    </location>
</feature>
<comment type="caution">
    <text evidence="2">The sequence shown here is derived from an EMBL/GenBank/DDBJ whole genome shotgun (WGS) entry which is preliminary data.</text>
</comment>
<feature type="transmembrane region" description="Helical" evidence="1">
    <location>
        <begin position="12"/>
        <end position="33"/>
    </location>
</feature>
<organism evidence="2 3">
    <name type="scientific">Neolewinella aurantiaca</name>
    <dbReference type="NCBI Taxonomy" id="2602767"/>
    <lineage>
        <taxon>Bacteria</taxon>
        <taxon>Pseudomonadati</taxon>
        <taxon>Bacteroidota</taxon>
        <taxon>Saprospiria</taxon>
        <taxon>Saprospirales</taxon>
        <taxon>Lewinellaceae</taxon>
        <taxon>Neolewinella</taxon>
    </lineage>
</organism>
<keyword evidence="1" id="KW-1133">Transmembrane helix</keyword>
<proteinExistence type="predicted"/>
<keyword evidence="1" id="KW-0472">Membrane</keyword>
<evidence type="ECO:0000313" key="3">
    <source>
        <dbReference type="Proteomes" id="UP000321907"/>
    </source>
</evidence>
<accession>A0A5C7FK30</accession>
<dbReference type="EMBL" id="VOXD01000001">
    <property type="protein sequence ID" value="TXF91698.1"/>
    <property type="molecule type" value="Genomic_DNA"/>
</dbReference>
<gene>
    <name evidence="2" type="ORF">FUA23_00500</name>
</gene>
<evidence type="ECO:0000256" key="1">
    <source>
        <dbReference type="SAM" id="Phobius"/>
    </source>
</evidence>